<keyword evidence="9" id="KW-1185">Reference proteome</keyword>
<keyword evidence="5 7" id="KW-0472">Membrane</keyword>
<evidence type="ECO:0000256" key="7">
    <source>
        <dbReference type="SAM" id="Phobius"/>
    </source>
</evidence>
<feature type="transmembrane region" description="Helical" evidence="7">
    <location>
        <begin position="206"/>
        <end position="228"/>
    </location>
</feature>
<feature type="transmembrane region" description="Helical" evidence="7">
    <location>
        <begin position="240"/>
        <end position="259"/>
    </location>
</feature>
<keyword evidence="4 7" id="KW-1133">Transmembrane helix</keyword>
<proteinExistence type="predicted"/>
<sequence length="423" mass="46247">MSTQIEIKSEDDEPPAVVSKGKRLVEWVMDFRIVRAVQRYTTARGPQLSGGIAYSALFAIAGALTISLTVFSYLLGGNQELRDRLFESIDATLPGVLKMDGPHSEGIVEPSALIVDNPFNLYSLIGLLVLLWSSIGLMTGIRNSVLTMFGISRIPRNPAVAKLLDLSGFLVLGLAVLLTTVLAMAAQFFAEPMIEFFQFTEGTSSFLLSLGTFVIALVVDMCVIMFLIRVMAGARAPKRDLLIGGLVGGLGSGLLRYLGTSVVGSVSDNEILRGFAAIVTLLLWVNFLARLLLLSACVVANPPSPGKPTPSQVEHLEETPNYVTESDPETKRWVHDPISGTIAPDPPEHEPDPVPEWKGFKARRARKKVDRAKHNLEVAEQELAEAEQEYRDGAWEAFHATTTYTTNQELTQIEEGDVKLVRK</sequence>
<feature type="coiled-coil region" evidence="6">
    <location>
        <begin position="362"/>
        <end position="396"/>
    </location>
</feature>
<evidence type="ECO:0000313" key="8">
    <source>
        <dbReference type="EMBL" id="MDP9805797.1"/>
    </source>
</evidence>
<evidence type="ECO:0000256" key="6">
    <source>
        <dbReference type="SAM" id="Coils"/>
    </source>
</evidence>
<evidence type="ECO:0000256" key="1">
    <source>
        <dbReference type="ARBA" id="ARBA00004651"/>
    </source>
</evidence>
<dbReference type="PANTHER" id="PTHR30213">
    <property type="entry name" value="INNER MEMBRANE PROTEIN YHJD"/>
    <property type="match status" value="1"/>
</dbReference>
<feature type="transmembrane region" description="Helical" evidence="7">
    <location>
        <begin position="121"/>
        <end position="142"/>
    </location>
</feature>
<evidence type="ECO:0000256" key="4">
    <source>
        <dbReference type="ARBA" id="ARBA00022989"/>
    </source>
</evidence>
<dbReference type="PANTHER" id="PTHR30213:SF1">
    <property type="entry name" value="INNER MEMBRANE PROTEIN YHJD"/>
    <property type="match status" value="1"/>
</dbReference>
<feature type="transmembrane region" description="Helical" evidence="7">
    <location>
        <begin position="163"/>
        <end position="186"/>
    </location>
</feature>
<dbReference type="Pfam" id="PF03631">
    <property type="entry name" value="Virul_fac_BrkB"/>
    <property type="match status" value="1"/>
</dbReference>
<accession>A0ABT9NF22</accession>
<feature type="transmembrane region" description="Helical" evidence="7">
    <location>
        <begin position="52"/>
        <end position="75"/>
    </location>
</feature>
<evidence type="ECO:0000256" key="5">
    <source>
        <dbReference type="ARBA" id="ARBA00023136"/>
    </source>
</evidence>
<dbReference type="RefSeq" id="WP_307682059.1">
    <property type="nucleotide sequence ID" value="NZ_JAUSQX010000001.1"/>
</dbReference>
<protein>
    <submittedName>
        <fullName evidence="8">Membrane protein</fullName>
    </submittedName>
</protein>
<comment type="subcellular location">
    <subcellularLocation>
        <location evidence="1">Cell membrane</location>
        <topology evidence="1">Multi-pass membrane protein</topology>
    </subcellularLocation>
</comment>
<reference evidence="8 9" key="1">
    <citation type="submission" date="2023-07" db="EMBL/GenBank/DDBJ databases">
        <title>Sequencing the genomes of 1000 actinobacteria strains.</title>
        <authorList>
            <person name="Klenk H.-P."/>
        </authorList>
    </citation>
    <scope>NUCLEOTIDE SEQUENCE [LARGE SCALE GENOMIC DNA]</scope>
    <source>
        <strain evidence="8 9">DSM 17163</strain>
    </source>
</reference>
<organism evidence="8 9">
    <name type="scientific">Trueperella bonasi</name>
    <dbReference type="NCBI Taxonomy" id="312286"/>
    <lineage>
        <taxon>Bacteria</taxon>
        <taxon>Bacillati</taxon>
        <taxon>Actinomycetota</taxon>
        <taxon>Actinomycetes</taxon>
        <taxon>Actinomycetales</taxon>
        <taxon>Actinomycetaceae</taxon>
        <taxon>Trueperella</taxon>
    </lineage>
</organism>
<keyword evidence="6" id="KW-0175">Coiled coil</keyword>
<keyword evidence="2" id="KW-1003">Cell membrane</keyword>
<evidence type="ECO:0000313" key="9">
    <source>
        <dbReference type="Proteomes" id="UP001243212"/>
    </source>
</evidence>
<dbReference type="Proteomes" id="UP001243212">
    <property type="component" value="Unassembled WGS sequence"/>
</dbReference>
<dbReference type="InterPro" id="IPR017039">
    <property type="entry name" value="Virul_fac_BrkB"/>
</dbReference>
<comment type="caution">
    <text evidence="8">The sequence shown here is derived from an EMBL/GenBank/DDBJ whole genome shotgun (WGS) entry which is preliminary data.</text>
</comment>
<feature type="transmembrane region" description="Helical" evidence="7">
    <location>
        <begin position="271"/>
        <end position="293"/>
    </location>
</feature>
<gene>
    <name evidence="8" type="ORF">J2S70_000379</name>
</gene>
<evidence type="ECO:0000256" key="3">
    <source>
        <dbReference type="ARBA" id="ARBA00022692"/>
    </source>
</evidence>
<evidence type="ECO:0000256" key="2">
    <source>
        <dbReference type="ARBA" id="ARBA00022475"/>
    </source>
</evidence>
<dbReference type="EMBL" id="JAUSQX010000001">
    <property type="protein sequence ID" value="MDP9805797.1"/>
    <property type="molecule type" value="Genomic_DNA"/>
</dbReference>
<keyword evidence="3 7" id="KW-0812">Transmembrane</keyword>
<name>A0ABT9NF22_9ACTO</name>